<keyword evidence="1" id="KW-0175">Coiled coil</keyword>
<name>A0ABD5MDA9_9EURY</name>
<protein>
    <submittedName>
        <fullName evidence="2">SRPBCC family protein</fullName>
    </submittedName>
</protein>
<comment type="caution">
    <text evidence="2">The sequence shown here is derived from an EMBL/GenBank/DDBJ whole genome shotgun (WGS) entry which is preliminary data.</text>
</comment>
<feature type="coiled-coil region" evidence="1">
    <location>
        <begin position="135"/>
        <end position="162"/>
    </location>
</feature>
<dbReference type="InterPro" id="IPR019587">
    <property type="entry name" value="Polyketide_cyclase/dehydratase"/>
</dbReference>
<organism evidence="2 3">
    <name type="scientific">Halobellus rubicundus</name>
    <dbReference type="NCBI Taxonomy" id="2996466"/>
    <lineage>
        <taxon>Archaea</taxon>
        <taxon>Methanobacteriati</taxon>
        <taxon>Methanobacteriota</taxon>
        <taxon>Stenosarchaea group</taxon>
        <taxon>Halobacteria</taxon>
        <taxon>Halobacteriales</taxon>
        <taxon>Haloferacaceae</taxon>
        <taxon>Halobellus</taxon>
    </lineage>
</organism>
<dbReference type="EMBL" id="JBGNYA010000001">
    <property type="protein sequence ID" value="MFA1611897.1"/>
    <property type="molecule type" value="Genomic_DNA"/>
</dbReference>
<reference evidence="2 3" key="1">
    <citation type="submission" date="2024-08" db="EMBL/GenBank/DDBJ databases">
        <title>Halobellus sp. MBLA0158 whole genome sequence.</title>
        <authorList>
            <person name="Hwang C.Y."/>
            <person name="Cho E.-S."/>
            <person name="Seo M.-J."/>
        </authorList>
    </citation>
    <scope>NUCLEOTIDE SEQUENCE [LARGE SCALE GENOMIC DNA]</scope>
    <source>
        <strain evidence="2 3">MBLA0158</strain>
    </source>
</reference>
<dbReference type="RefSeq" id="WP_372390318.1">
    <property type="nucleotide sequence ID" value="NZ_JBGNYA010000001.1"/>
</dbReference>
<gene>
    <name evidence="2" type="ORF">OS889_12865</name>
</gene>
<dbReference type="SUPFAM" id="SSF55961">
    <property type="entry name" value="Bet v1-like"/>
    <property type="match status" value="1"/>
</dbReference>
<proteinExistence type="predicted"/>
<dbReference type="Pfam" id="PF10604">
    <property type="entry name" value="Polyketide_cyc2"/>
    <property type="match status" value="1"/>
</dbReference>
<dbReference type="AlphaFoldDB" id="A0ABD5MDA9"/>
<sequence length="169" mass="18239">MARTFRAAATVTVERDIEDVFAYLAAVTTMDDWVKGVSETRHTGGTPGEVGATYAYRYRSAGTTRSMEMTVEAVERPTRLVIGVPDGSLAFTSEITLEAVDGGTRVTNAIDATVTGRGLALLTAVAPPLVRWLATREMTGELEQLKSNLEDEEIAVADDRRRRESTAAA</sequence>
<dbReference type="Gene3D" id="3.30.530.20">
    <property type="match status" value="1"/>
</dbReference>
<evidence type="ECO:0000256" key="1">
    <source>
        <dbReference type="SAM" id="Coils"/>
    </source>
</evidence>
<dbReference type="InterPro" id="IPR023393">
    <property type="entry name" value="START-like_dom_sf"/>
</dbReference>
<evidence type="ECO:0000313" key="3">
    <source>
        <dbReference type="Proteomes" id="UP001570511"/>
    </source>
</evidence>
<accession>A0ABD5MDA9</accession>
<keyword evidence="3" id="KW-1185">Reference proteome</keyword>
<dbReference type="Proteomes" id="UP001570511">
    <property type="component" value="Unassembled WGS sequence"/>
</dbReference>
<evidence type="ECO:0000313" key="2">
    <source>
        <dbReference type="EMBL" id="MFA1611897.1"/>
    </source>
</evidence>